<dbReference type="eggNOG" id="COG0400">
    <property type="taxonomic scope" value="Bacteria"/>
</dbReference>
<sequence length="223" mass="24828">MVMKSIYSAIHLAHGQSHAAPSSAEWSADSPRVYLPDGFEKNYSYPVLVWLNDGSPAVFQQRMREISDRNYVGIQIPWSSSMNDLPEKQMPRIEAAVNAVAEYANLHSERVYLMGERSCGAAALQAVLASPLKFAGFLAVDPQVQHLSCSFNNFRTMKHLKGLLAVAGDKASPTVLGYAELLHAGGLQVRVQKYDDNEPRSLPRLLDHFLMQQILGEQVKFNR</sequence>
<keyword evidence="2" id="KW-1185">Reference proteome</keyword>
<gene>
    <name evidence="1" type="ordered locus">Plabr_0048</name>
</gene>
<name>F0SLJ5_RUBBR</name>
<protein>
    <recommendedName>
        <fullName evidence="3">Phospholipase/Carboxylesterase</fullName>
    </recommendedName>
</protein>
<dbReference type="SUPFAM" id="SSF53474">
    <property type="entry name" value="alpha/beta-Hydrolases"/>
    <property type="match status" value="1"/>
</dbReference>
<evidence type="ECO:0000313" key="1">
    <source>
        <dbReference type="EMBL" id="ADY57678.1"/>
    </source>
</evidence>
<dbReference type="Proteomes" id="UP000006860">
    <property type="component" value="Chromosome"/>
</dbReference>
<dbReference type="KEGG" id="pbs:Plabr_0048"/>
<organism evidence="1 2">
    <name type="scientific">Rubinisphaera brasiliensis (strain ATCC 49424 / DSM 5305 / JCM 21570 / IAM 15109 / NBRC 103401 / IFAM 1448)</name>
    <name type="common">Planctomyces brasiliensis</name>
    <dbReference type="NCBI Taxonomy" id="756272"/>
    <lineage>
        <taxon>Bacteria</taxon>
        <taxon>Pseudomonadati</taxon>
        <taxon>Planctomycetota</taxon>
        <taxon>Planctomycetia</taxon>
        <taxon>Planctomycetales</taxon>
        <taxon>Planctomycetaceae</taxon>
        <taxon>Rubinisphaera</taxon>
    </lineage>
</organism>
<dbReference type="InterPro" id="IPR029058">
    <property type="entry name" value="AB_hydrolase_fold"/>
</dbReference>
<dbReference type="STRING" id="756272.Plabr_0048"/>
<dbReference type="Gene3D" id="3.40.50.1820">
    <property type="entry name" value="alpha/beta hydrolase"/>
    <property type="match status" value="1"/>
</dbReference>
<reference evidence="2" key="1">
    <citation type="submission" date="2011-02" db="EMBL/GenBank/DDBJ databases">
        <title>The complete genome of Planctomyces brasiliensis DSM 5305.</title>
        <authorList>
            <person name="Lucas S."/>
            <person name="Copeland A."/>
            <person name="Lapidus A."/>
            <person name="Bruce D."/>
            <person name="Goodwin L."/>
            <person name="Pitluck S."/>
            <person name="Kyrpides N."/>
            <person name="Mavromatis K."/>
            <person name="Pagani I."/>
            <person name="Ivanova N."/>
            <person name="Ovchinnikova G."/>
            <person name="Lu M."/>
            <person name="Detter J.C."/>
            <person name="Han C."/>
            <person name="Land M."/>
            <person name="Hauser L."/>
            <person name="Markowitz V."/>
            <person name="Cheng J.-F."/>
            <person name="Hugenholtz P."/>
            <person name="Woyke T."/>
            <person name="Wu D."/>
            <person name="Tindall B."/>
            <person name="Pomrenke H.G."/>
            <person name="Brambilla E."/>
            <person name="Klenk H.-P."/>
            <person name="Eisen J.A."/>
        </authorList>
    </citation>
    <scope>NUCLEOTIDE SEQUENCE [LARGE SCALE GENOMIC DNA]</scope>
    <source>
        <strain evidence="2">ATCC 49424 / DSM 5305 / JCM 21570 / NBRC 103401 / IFAM 1448</strain>
    </source>
</reference>
<proteinExistence type="predicted"/>
<dbReference type="HOGENOM" id="CLU_1239375_0_0_0"/>
<accession>F0SLJ5</accession>
<evidence type="ECO:0008006" key="3">
    <source>
        <dbReference type="Google" id="ProtNLM"/>
    </source>
</evidence>
<dbReference type="EMBL" id="CP002546">
    <property type="protein sequence ID" value="ADY57678.1"/>
    <property type="molecule type" value="Genomic_DNA"/>
</dbReference>
<dbReference type="AlphaFoldDB" id="F0SLJ5"/>
<evidence type="ECO:0000313" key="2">
    <source>
        <dbReference type="Proteomes" id="UP000006860"/>
    </source>
</evidence>